<comment type="catalytic activity">
    <reaction evidence="1">
        <text>GDP-alpha-D-mannose + H2O = alpha-D-mannose 1-phosphate + GMP + 2 H(+)</text>
        <dbReference type="Rhea" id="RHEA:27978"/>
        <dbReference type="ChEBI" id="CHEBI:15377"/>
        <dbReference type="ChEBI" id="CHEBI:15378"/>
        <dbReference type="ChEBI" id="CHEBI:57527"/>
        <dbReference type="ChEBI" id="CHEBI:58115"/>
        <dbReference type="ChEBI" id="CHEBI:58409"/>
    </reaction>
</comment>
<protein>
    <recommendedName>
        <fullName evidence="5">GDP-mannose pyrophosphatase</fullName>
    </recommendedName>
    <alternativeName>
        <fullName evidence="7">GDP-mannose hydrolase</fullName>
    </alternativeName>
    <alternativeName>
        <fullName evidence="8">GDPMK</fullName>
    </alternativeName>
</protein>
<evidence type="ECO:0000259" key="11">
    <source>
        <dbReference type="PROSITE" id="PS51462"/>
    </source>
</evidence>
<keyword evidence="9" id="KW-0460">Magnesium</keyword>
<evidence type="ECO:0000256" key="6">
    <source>
        <dbReference type="ARBA" id="ARBA00022801"/>
    </source>
</evidence>
<feature type="binding site" evidence="9">
    <location>
        <position position="147"/>
    </location>
    <ligand>
        <name>Mg(2+)</name>
        <dbReference type="ChEBI" id="CHEBI:18420"/>
        <label>1</label>
    </ligand>
</feature>
<keyword evidence="13" id="KW-1185">Reference proteome</keyword>
<dbReference type="InterPro" id="IPR020084">
    <property type="entry name" value="NUDIX_hydrolase_CS"/>
</dbReference>
<feature type="domain" description="Nudix hydrolase" evidence="11">
    <location>
        <begin position="37"/>
        <end position="184"/>
    </location>
</feature>
<dbReference type="GO" id="GO:0046872">
    <property type="term" value="F:metal ion binding"/>
    <property type="evidence" value="ECO:0007669"/>
    <property type="project" value="UniProtKB-KW"/>
</dbReference>
<gene>
    <name evidence="12" type="ORF">DJ017_04525</name>
</gene>
<dbReference type="Gene3D" id="3.90.79.10">
    <property type="entry name" value="Nucleoside Triphosphate Pyrophosphohydrolase"/>
    <property type="match status" value="1"/>
</dbReference>
<dbReference type="InterPro" id="IPR015797">
    <property type="entry name" value="NUDIX_hydrolase-like_dom_sf"/>
</dbReference>
<evidence type="ECO:0000256" key="9">
    <source>
        <dbReference type="PIRSR" id="PIRSR604385-2"/>
    </source>
</evidence>
<comment type="similarity">
    <text evidence="3">Belongs to the Nudix hydrolase family. NudK subfamily.</text>
</comment>
<name>A0A328AH03_9CAUL</name>
<evidence type="ECO:0000256" key="1">
    <source>
        <dbReference type="ARBA" id="ARBA00000847"/>
    </source>
</evidence>
<comment type="cofactor">
    <cofactor evidence="2 9">
        <name>Mg(2+)</name>
        <dbReference type="ChEBI" id="CHEBI:18420"/>
    </cofactor>
</comment>
<feature type="binding site" evidence="9">
    <location>
        <position position="94"/>
    </location>
    <ligand>
        <name>Mg(2+)</name>
        <dbReference type="ChEBI" id="CHEBI:18420"/>
        <label>1</label>
    </ligand>
</feature>
<evidence type="ECO:0000256" key="2">
    <source>
        <dbReference type="ARBA" id="ARBA00001946"/>
    </source>
</evidence>
<proteinExistence type="inferred from homology"/>
<dbReference type="PROSITE" id="PS00893">
    <property type="entry name" value="NUDIX_BOX"/>
    <property type="match status" value="1"/>
</dbReference>
<dbReference type="PROSITE" id="PS51462">
    <property type="entry name" value="NUDIX"/>
    <property type="match status" value="1"/>
</dbReference>
<dbReference type="RefSeq" id="WP_111527592.1">
    <property type="nucleotide sequence ID" value="NZ_JBHRSG010000002.1"/>
</dbReference>
<dbReference type="PANTHER" id="PTHR11839:SF18">
    <property type="entry name" value="NUDIX HYDROLASE DOMAIN-CONTAINING PROTEIN"/>
    <property type="match status" value="1"/>
</dbReference>
<evidence type="ECO:0000313" key="12">
    <source>
        <dbReference type="EMBL" id="RAK53841.1"/>
    </source>
</evidence>
<dbReference type="EMBL" id="QFYQ01000001">
    <property type="protein sequence ID" value="RAK53841.1"/>
    <property type="molecule type" value="Genomic_DNA"/>
</dbReference>
<keyword evidence="9" id="KW-0479">Metal-binding</keyword>
<sequence>MAFEILDVQPIYEGYSTLVMATLSAPDGSTFRREIEHHGDAACVLPYDPERRCALLVSLPRAPVTWRGGPDQLLEAPAGMIDEGEDAQTCARREALEEAGVKLGALEPLGAVYASPGVSTERIALYLAPYARTDRVGDGGGLDHEQEHITVLEVPLAELWSKLEGGELTDLKSFTLVYALKARRPELFA</sequence>
<evidence type="ECO:0000256" key="4">
    <source>
        <dbReference type="ARBA" id="ARBA00011738"/>
    </source>
</evidence>
<dbReference type="Pfam" id="PF00293">
    <property type="entry name" value="NUDIX"/>
    <property type="match status" value="1"/>
</dbReference>
<accession>A0A328AH03</accession>
<evidence type="ECO:0000256" key="7">
    <source>
        <dbReference type="ARBA" id="ARBA00032162"/>
    </source>
</evidence>
<dbReference type="GO" id="GO:0006753">
    <property type="term" value="P:nucleoside phosphate metabolic process"/>
    <property type="evidence" value="ECO:0007669"/>
    <property type="project" value="TreeGrafter"/>
</dbReference>
<dbReference type="InterPro" id="IPR000086">
    <property type="entry name" value="NUDIX_hydrolase_dom"/>
</dbReference>
<evidence type="ECO:0000313" key="13">
    <source>
        <dbReference type="Proteomes" id="UP000249254"/>
    </source>
</evidence>
<feature type="binding site" evidence="9">
    <location>
        <position position="98"/>
    </location>
    <ligand>
        <name>Mg(2+)</name>
        <dbReference type="ChEBI" id="CHEBI:18420"/>
        <label>1</label>
    </ligand>
</feature>
<evidence type="ECO:0000256" key="5">
    <source>
        <dbReference type="ARBA" id="ARBA00016377"/>
    </source>
</evidence>
<evidence type="ECO:0000256" key="10">
    <source>
        <dbReference type="PIRSR" id="PIRSR604385-3"/>
    </source>
</evidence>
<reference evidence="13" key="1">
    <citation type="submission" date="2018-05" db="EMBL/GenBank/DDBJ databases">
        <authorList>
            <person name="Li X."/>
        </authorList>
    </citation>
    <scope>NUCLEOTIDE SEQUENCE [LARGE SCALE GENOMIC DNA]</scope>
    <source>
        <strain evidence="13">LX32</strain>
    </source>
</reference>
<keyword evidence="6 12" id="KW-0378">Hydrolase</keyword>
<comment type="subunit">
    <text evidence="4">Homodimer.</text>
</comment>
<dbReference type="OrthoDB" id="5292471at2"/>
<dbReference type="PANTHER" id="PTHR11839">
    <property type="entry name" value="UDP/ADP-SUGAR PYROPHOSPHATASE"/>
    <property type="match status" value="1"/>
</dbReference>
<dbReference type="InterPro" id="IPR004385">
    <property type="entry name" value="NDP_pyrophosphatase"/>
</dbReference>
<dbReference type="NCBIfam" id="TIGR00052">
    <property type="entry name" value="nudix-type nucleoside diphosphatase, YffH/AdpP family"/>
    <property type="match status" value="1"/>
</dbReference>
<evidence type="ECO:0000256" key="8">
    <source>
        <dbReference type="ARBA" id="ARBA00032272"/>
    </source>
</evidence>
<dbReference type="SUPFAM" id="SSF55811">
    <property type="entry name" value="Nudix"/>
    <property type="match status" value="1"/>
</dbReference>
<dbReference type="GO" id="GO:0019693">
    <property type="term" value="P:ribose phosphate metabolic process"/>
    <property type="evidence" value="ECO:0007669"/>
    <property type="project" value="TreeGrafter"/>
</dbReference>
<dbReference type="Proteomes" id="UP000249254">
    <property type="component" value="Unassembled WGS sequence"/>
</dbReference>
<evidence type="ECO:0000256" key="3">
    <source>
        <dbReference type="ARBA" id="ARBA00007275"/>
    </source>
</evidence>
<dbReference type="CDD" id="cd24157">
    <property type="entry name" value="NUDIX_GDPMK"/>
    <property type="match status" value="1"/>
</dbReference>
<feature type="short sequence motif" description="Nudix box" evidence="10">
    <location>
        <begin position="79"/>
        <end position="101"/>
    </location>
</feature>
<feature type="binding site" evidence="9">
    <location>
        <position position="78"/>
    </location>
    <ligand>
        <name>Mg(2+)</name>
        <dbReference type="ChEBI" id="CHEBI:18420"/>
        <label>1</label>
    </ligand>
</feature>
<organism evidence="12 13">
    <name type="scientific">Phenylobacterium soli</name>
    <dbReference type="NCBI Taxonomy" id="2170551"/>
    <lineage>
        <taxon>Bacteria</taxon>
        <taxon>Pseudomonadati</taxon>
        <taxon>Pseudomonadota</taxon>
        <taxon>Alphaproteobacteria</taxon>
        <taxon>Caulobacterales</taxon>
        <taxon>Caulobacteraceae</taxon>
        <taxon>Phenylobacterium</taxon>
    </lineage>
</organism>
<dbReference type="GO" id="GO:0005829">
    <property type="term" value="C:cytosol"/>
    <property type="evidence" value="ECO:0007669"/>
    <property type="project" value="TreeGrafter"/>
</dbReference>
<dbReference type="GO" id="GO:0016818">
    <property type="term" value="F:hydrolase activity, acting on acid anhydrides, in phosphorus-containing anhydrides"/>
    <property type="evidence" value="ECO:0007669"/>
    <property type="project" value="InterPro"/>
</dbReference>
<comment type="caution">
    <text evidence="12">The sequence shown here is derived from an EMBL/GenBank/DDBJ whole genome shotgun (WGS) entry which is preliminary data.</text>
</comment>
<dbReference type="AlphaFoldDB" id="A0A328AH03"/>